<evidence type="ECO:0000313" key="2">
    <source>
        <dbReference type="EMBL" id="REG96324.1"/>
    </source>
</evidence>
<name>A0A3E0EDN9_9FLAO</name>
<dbReference type="OrthoDB" id="98874at2"/>
<evidence type="ECO:0000256" key="1">
    <source>
        <dbReference type="SAM" id="SignalP"/>
    </source>
</evidence>
<proteinExistence type="predicted"/>
<feature type="chain" id="PRO_5017579725" evidence="1">
    <location>
        <begin position="22"/>
        <end position="663"/>
    </location>
</feature>
<dbReference type="Gene3D" id="2.60.120.1130">
    <property type="match status" value="1"/>
</dbReference>
<dbReference type="Proteomes" id="UP000257136">
    <property type="component" value="Unassembled WGS sequence"/>
</dbReference>
<dbReference type="Gene3D" id="3.10.620.30">
    <property type="match status" value="1"/>
</dbReference>
<keyword evidence="1" id="KW-0732">Signal</keyword>
<dbReference type="AlphaFoldDB" id="A0A3E0EDN9"/>
<accession>A0A3E0EDN9</accession>
<sequence length="663" mass="76818">MRKFKTVISLFILFSFIEVKAQNFELGKVSMDELEQKVHPKDSSAAAAILFKKGKTSFEYHRERGFTVISEVSMRIKIYKKEGYDWANFTVPYYVGYENYNDDVVAFSNAVTYNVVNGTIVKTKLNSEGTFKKNVNEYWNEATITLPNIKEGSVIEFKYILKTENIVKFPVFYFQERIPINAAEYTTNIPYFFTYKPIQIGYVDLKVDSKVTDGSLHYDNEHGQTVNLNFNQLKSKYSAENIPALKEESFVDNIQNYQSSLHHELEKTNFPDEKEKNYSKDWDGVAKTIYADKEFGKELGESSYFLDDLKLILKGIDSKEEKLAVIFKFIQERMHWNNENGYYTDKGVKQAYMDKTGNVAEINFILISMLKLAGFDASPVLVSTKEHGMPVFPNRTGFNYVIAGVNIDGNQLLFDATHKYTAQNILPLNVLNWKGRLIKKEGTSQEIELEPKQSSNKFYTLMVKLDKAGGIEGKYRSQLTQYEAYNFRYRYAEMNTDSYLEKVENDFNGIKIQGFTIDNKKTNFADPVVQTFTFMTTNQCDIIGDKIYMNPMLFFTESKNPFVQEKREMPIYFGYPKSERYNISYEIPEGYTVESLPKPIKIATEGKELSFSIKAVFDQNKIQILVTKEINMTMVSADFYESIKDFYQKAIDKQNEKIVLKRI</sequence>
<dbReference type="Gene3D" id="2.60.40.3140">
    <property type="match status" value="1"/>
</dbReference>
<protein>
    <submittedName>
        <fullName evidence="2">Uncharacterized protein DUF3857</fullName>
    </submittedName>
</protein>
<feature type="signal peptide" evidence="1">
    <location>
        <begin position="1"/>
        <end position="21"/>
    </location>
</feature>
<evidence type="ECO:0000313" key="3">
    <source>
        <dbReference type="Proteomes" id="UP000257136"/>
    </source>
</evidence>
<gene>
    <name evidence="2" type="ORF">C8P67_110151</name>
</gene>
<comment type="caution">
    <text evidence="2">The sequence shown here is derived from an EMBL/GenBank/DDBJ whole genome shotgun (WGS) entry which is preliminary data.</text>
</comment>
<dbReference type="EMBL" id="QUNI01000010">
    <property type="protein sequence ID" value="REG96324.1"/>
    <property type="molecule type" value="Genomic_DNA"/>
</dbReference>
<organism evidence="2 3">
    <name type="scientific">Flavobacterium aquicola</name>
    <dbReference type="NCBI Taxonomy" id="1682742"/>
    <lineage>
        <taxon>Bacteria</taxon>
        <taxon>Pseudomonadati</taxon>
        <taxon>Bacteroidota</taxon>
        <taxon>Flavobacteriia</taxon>
        <taxon>Flavobacteriales</taxon>
        <taxon>Flavobacteriaceae</taxon>
        <taxon>Flavobacterium</taxon>
    </lineage>
</organism>
<reference evidence="2 3" key="1">
    <citation type="submission" date="2018-08" db="EMBL/GenBank/DDBJ databases">
        <title>Genomic Encyclopedia of Archaeal and Bacterial Type Strains, Phase II (KMG-II): from individual species to whole genera.</title>
        <authorList>
            <person name="Goeker M."/>
        </authorList>
    </citation>
    <scope>NUCLEOTIDE SEQUENCE [LARGE SCALE GENOMIC DNA]</scope>
    <source>
        <strain evidence="2 3">DSM 100880</strain>
    </source>
</reference>
<dbReference type="RefSeq" id="WP_115814243.1">
    <property type="nucleotide sequence ID" value="NZ_QUNI01000010.1"/>
</dbReference>
<keyword evidence="3" id="KW-1185">Reference proteome</keyword>